<evidence type="ECO:0000256" key="4">
    <source>
        <dbReference type="ARBA" id="ARBA00022448"/>
    </source>
</evidence>
<dbReference type="InterPro" id="IPR011990">
    <property type="entry name" value="TPR-like_helical_dom_sf"/>
</dbReference>
<feature type="repeat" description="PPR" evidence="10">
    <location>
        <begin position="602"/>
        <end position="636"/>
    </location>
</feature>
<feature type="repeat" description="PPR" evidence="10">
    <location>
        <begin position="637"/>
        <end position="671"/>
    </location>
</feature>
<dbReference type="SUPFAM" id="SSF48452">
    <property type="entry name" value="TPR-like"/>
    <property type="match status" value="1"/>
</dbReference>
<comment type="similarity">
    <text evidence="3">Belongs to the PPR family. P subfamily.</text>
</comment>
<sequence>MAGAASALFLLDIKGRVLVWRDYRGDVSAAQAERFFTKLIEKEGDSQSNDPVAYDNGVTYMFVQHSNVYLMIASRQNCNAASLLFFLHRVVDVFKHYFEELEEESLRDNFVVVYELLDEMMDFGYPQYTEARILSEFIKTDAYRMEVTQRPPMAVTNAVSWRSEGIQYKKNEVFLDVIENVNILVNSNGQIVRSDVVGALKMRTYLTGMPECKLGLNDRVLLEAQGRATKGKAIDLEDIKFHQCVRLARFENDRTISFIPPDGAFDLMTYRLSTQVKPLIWVEAQIESHSRSRVEMLIKARSQFKERSTATNVEIELPVPTDASNPTVRTSLGSASYAPEKDALVWKIKSFPGNKEYMLRAEFHLPSITAEEATPERKAPIRVKFEIPYFTVSGIQVRYLKIIEKSGYQALPWVRYITMAGEYELRLVVLLKNLLVVVAYYSDEKMAMRHLSRSRDVTKRSTKKYIEEPLYHRLFKDGGTEVKVRQQLNQFLKGTKHVFKWEVGDTIKKLRNRGLYYPALKLSEVMEERGMNKTVSDQAIHLDLVAKARGITAGENYFVDLPETSKTELTYGSLLNCYCKELLTEKAEGLLNKMKELNITPSSMSYNSLMTLYTKTGQTEKVPAMIQELKAENVMPDSYTYNVWMRALAATDDISGVERVIEEMNRDGRVAPDWTTYSNMASIYVDAGLSQKAEKALQELEMKNTQRDFTAYQFLITLYGRLGKLTEVYRIWRSLRLAIPKTSNVAYLNMIQVLVKLNDLPGAETLFKEWQANCTTYDIRIVNVLIGAYAKEGFIEKAKELKEKAPRRGGKANAKTWEIFMDYYVKSGDMAHALECMSKAVSIGKGDGGKWLPSPETVRAMMSYFEQKKDVNGAENLLEILKNGTDNIGAEIFEPLIRTYAAAGKSHPAMRRRLKMENVEVNEATKKLLDEVSQEV</sequence>
<dbReference type="InterPro" id="IPR022775">
    <property type="entry name" value="AP_mu_sigma_su"/>
</dbReference>
<keyword evidence="5" id="KW-0677">Repeat</keyword>
<evidence type="ECO:0000313" key="13">
    <source>
        <dbReference type="Proteomes" id="UP000682877"/>
    </source>
</evidence>
<proteinExistence type="inferred from homology"/>
<evidence type="ECO:0000256" key="2">
    <source>
        <dbReference type="ARBA" id="ARBA00005324"/>
    </source>
</evidence>
<protein>
    <recommendedName>
        <fullName evidence="11">MHD domain-containing protein</fullName>
    </recommendedName>
</protein>
<dbReference type="FunFam" id="1.25.40.10:FF:000541">
    <property type="entry name" value="Pentatricopeptide repeat-containing protein"/>
    <property type="match status" value="1"/>
</dbReference>
<organism evidence="12 13">
    <name type="scientific">Arabidopsis arenosa</name>
    <name type="common">Sand rock-cress</name>
    <name type="synonym">Cardaminopsis arenosa</name>
    <dbReference type="NCBI Taxonomy" id="38785"/>
    <lineage>
        <taxon>Eukaryota</taxon>
        <taxon>Viridiplantae</taxon>
        <taxon>Streptophyta</taxon>
        <taxon>Embryophyta</taxon>
        <taxon>Tracheophyta</taxon>
        <taxon>Spermatophyta</taxon>
        <taxon>Magnoliopsida</taxon>
        <taxon>eudicotyledons</taxon>
        <taxon>Gunneridae</taxon>
        <taxon>Pentapetalae</taxon>
        <taxon>rosids</taxon>
        <taxon>malvids</taxon>
        <taxon>Brassicales</taxon>
        <taxon>Brassicaceae</taxon>
        <taxon>Camelineae</taxon>
        <taxon>Arabidopsis</taxon>
    </lineage>
</organism>
<dbReference type="InterPro" id="IPR018240">
    <property type="entry name" value="Clathrin_mu_CS"/>
</dbReference>
<dbReference type="InterPro" id="IPR011012">
    <property type="entry name" value="Longin-like_dom_sf"/>
</dbReference>
<dbReference type="Pfam" id="PF00928">
    <property type="entry name" value="Adap_comp_sub"/>
    <property type="match status" value="1"/>
</dbReference>
<dbReference type="FunFam" id="3.30.450.60:FF:000006">
    <property type="entry name" value="AP-1 complex subunit mu-1 isoform 1"/>
    <property type="match status" value="1"/>
</dbReference>
<dbReference type="PRINTS" id="PR00314">
    <property type="entry name" value="CLATHRINADPT"/>
</dbReference>
<comment type="similarity">
    <text evidence="2">Belongs to the adaptor complexes medium subunit family.</text>
</comment>
<dbReference type="PANTHER" id="PTHR45717:SF14">
    <property type="entry name" value="LARGE RIBOSOMAL SUBUNIT PROTEIN ML101 (RPPR4)"/>
    <property type="match status" value="1"/>
</dbReference>
<evidence type="ECO:0000256" key="5">
    <source>
        <dbReference type="ARBA" id="ARBA00022737"/>
    </source>
</evidence>
<keyword evidence="4" id="KW-0813">Transport</keyword>
<dbReference type="GO" id="GO:0016192">
    <property type="term" value="P:vesicle-mediated transport"/>
    <property type="evidence" value="ECO:0007669"/>
    <property type="project" value="InterPro"/>
</dbReference>
<evidence type="ECO:0000256" key="6">
    <source>
        <dbReference type="ARBA" id="ARBA00022927"/>
    </source>
</evidence>
<dbReference type="Pfam" id="PF01535">
    <property type="entry name" value="PPR"/>
    <property type="match status" value="4"/>
</dbReference>
<name>A0A8S1ZRB9_ARAAE</name>
<dbReference type="PANTHER" id="PTHR45717">
    <property type="entry name" value="OS12G0527900 PROTEIN"/>
    <property type="match status" value="1"/>
</dbReference>
<gene>
    <name evidence="12" type="ORF">AARE701A_LOCUS4391</name>
</gene>
<accession>A0A8S1ZRB9</accession>
<dbReference type="PROSITE" id="PS51375">
    <property type="entry name" value="PPR"/>
    <property type="match status" value="4"/>
</dbReference>
<dbReference type="PROSITE" id="PS00991">
    <property type="entry name" value="CLAT_ADAPTOR_M_2"/>
    <property type="match status" value="1"/>
</dbReference>
<evidence type="ECO:0000256" key="10">
    <source>
        <dbReference type="PROSITE-ProRule" id="PRU00708"/>
    </source>
</evidence>
<dbReference type="GO" id="GO:0030131">
    <property type="term" value="C:clathrin adaptor complex"/>
    <property type="evidence" value="ECO:0007669"/>
    <property type="project" value="InterPro"/>
</dbReference>
<dbReference type="NCBIfam" id="TIGR00756">
    <property type="entry name" value="PPR"/>
    <property type="match status" value="2"/>
</dbReference>
<dbReference type="GO" id="GO:0006886">
    <property type="term" value="P:intracellular protein transport"/>
    <property type="evidence" value="ECO:0007669"/>
    <property type="project" value="InterPro"/>
</dbReference>
<evidence type="ECO:0000313" key="12">
    <source>
        <dbReference type="EMBL" id="CAE5962737.1"/>
    </source>
</evidence>
<keyword evidence="6" id="KW-0653">Protein transport</keyword>
<evidence type="ECO:0000256" key="8">
    <source>
        <dbReference type="ARBA" id="ARBA00023329"/>
    </source>
</evidence>
<evidence type="ECO:0000256" key="7">
    <source>
        <dbReference type="ARBA" id="ARBA00023136"/>
    </source>
</evidence>
<dbReference type="Pfam" id="PF13041">
    <property type="entry name" value="PPR_2"/>
    <property type="match status" value="1"/>
</dbReference>
<dbReference type="Gene3D" id="3.30.450.60">
    <property type="match status" value="1"/>
</dbReference>
<dbReference type="InterPro" id="IPR028565">
    <property type="entry name" value="MHD"/>
</dbReference>
<feature type="repeat" description="PPR" evidence="10">
    <location>
        <begin position="778"/>
        <end position="812"/>
    </location>
</feature>
<dbReference type="CDD" id="cd14835">
    <property type="entry name" value="AP1_Mu_N"/>
    <property type="match status" value="1"/>
</dbReference>
<dbReference type="SUPFAM" id="SSF49447">
    <property type="entry name" value="Second domain of Mu2 adaptin subunit (ap50) of ap2 adaptor"/>
    <property type="match status" value="1"/>
</dbReference>
<keyword evidence="7" id="KW-0472">Membrane</keyword>
<dbReference type="PROSITE" id="PS00990">
    <property type="entry name" value="CLAT_ADAPTOR_M_1"/>
    <property type="match status" value="1"/>
</dbReference>
<dbReference type="Pfam" id="PF01217">
    <property type="entry name" value="Clat_adaptor_s"/>
    <property type="match status" value="1"/>
</dbReference>
<feature type="repeat" description="PPR" evidence="10">
    <location>
        <begin position="567"/>
        <end position="601"/>
    </location>
</feature>
<evidence type="ECO:0000256" key="1">
    <source>
        <dbReference type="ARBA" id="ARBA00004640"/>
    </source>
</evidence>
<dbReference type="CDD" id="cd09250">
    <property type="entry name" value="AP-1_Mu1_Cterm"/>
    <property type="match status" value="1"/>
</dbReference>
<dbReference type="Gene3D" id="1.25.40.10">
    <property type="entry name" value="Tetratricopeptide repeat domain"/>
    <property type="match status" value="3"/>
</dbReference>
<evidence type="ECO:0000256" key="3">
    <source>
        <dbReference type="ARBA" id="ARBA00007626"/>
    </source>
</evidence>
<dbReference type="InterPro" id="IPR002885">
    <property type="entry name" value="PPR_rpt"/>
</dbReference>
<dbReference type="FunFam" id="1.25.40.10:FF:000443">
    <property type="entry name" value="Pentatricopeptide repeat-containing protein"/>
    <property type="match status" value="1"/>
</dbReference>
<feature type="domain" description="MHD" evidence="11">
    <location>
        <begin position="170"/>
        <end position="426"/>
    </location>
</feature>
<dbReference type="GO" id="GO:0030665">
    <property type="term" value="C:clathrin-coated vesicle membrane"/>
    <property type="evidence" value="ECO:0007669"/>
    <property type="project" value="UniProtKB-SubCell"/>
</dbReference>
<dbReference type="InterPro" id="IPR036168">
    <property type="entry name" value="AP2_Mu_C_sf"/>
</dbReference>
<dbReference type="EMBL" id="LR999452">
    <property type="protein sequence ID" value="CAE5962737.1"/>
    <property type="molecule type" value="Genomic_DNA"/>
</dbReference>
<dbReference type="Gene3D" id="2.60.40.1170">
    <property type="entry name" value="Mu homology domain, subdomain B"/>
    <property type="match status" value="2"/>
</dbReference>
<keyword evidence="8" id="KW-0968">Cytoplasmic vesicle</keyword>
<evidence type="ECO:0000259" key="11">
    <source>
        <dbReference type="PROSITE" id="PS51072"/>
    </source>
</evidence>
<dbReference type="InterPro" id="IPR001392">
    <property type="entry name" value="Clathrin_mu"/>
</dbReference>
<dbReference type="GO" id="GO:0005739">
    <property type="term" value="C:mitochondrion"/>
    <property type="evidence" value="ECO:0007669"/>
    <property type="project" value="TreeGrafter"/>
</dbReference>
<comment type="subunit">
    <text evidence="9">Adaptor protein complex 1 (AP-1) is a heterotetramer composed of two large adaptins (gamma-type subunit and beta-type subunit), a medium adaptin (mu-type subunit) and a small adaptin (sigma-type subunit).</text>
</comment>
<dbReference type="GO" id="GO:0003729">
    <property type="term" value="F:mRNA binding"/>
    <property type="evidence" value="ECO:0007669"/>
    <property type="project" value="UniProtKB-ARBA"/>
</dbReference>
<dbReference type="PROSITE" id="PS51072">
    <property type="entry name" value="MHD"/>
    <property type="match status" value="1"/>
</dbReference>
<reference evidence="12" key="1">
    <citation type="submission" date="2021-01" db="EMBL/GenBank/DDBJ databases">
        <authorList>
            <person name="Bezrukov I."/>
        </authorList>
    </citation>
    <scope>NUCLEOTIDE SEQUENCE</scope>
</reference>
<dbReference type="AlphaFoldDB" id="A0A8S1ZRB9"/>
<comment type="subcellular location">
    <subcellularLocation>
        <location evidence="1">Cytoplasmic vesicle</location>
        <location evidence="1">Clathrin-coated vesicle membrane</location>
    </subcellularLocation>
</comment>
<keyword evidence="13" id="KW-1185">Reference proteome</keyword>
<dbReference type="SUPFAM" id="SSF64356">
    <property type="entry name" value="SNARE-like"/>
    <property type="match status" value="1"/>
</dbReference>
<dbReference type="FunFam" id="2.60.40.1170:FF:000029">
    <property type="entry name" value="AP-1 complex subunit mu-2"/>
    <property type="match status" value="1"/>
</dbReference>
<dbReference type="Proteomes" id="UP000682877">
    <property type="component" value="Chromosome 2"/>
</dbReference>
<evidence type="ECO:0000256" key="9">
    <source>
        <dbReference type="ARBA" id="ARBA00066271"/>
    </source>
</evidence>